<dbReference type="RefSeq" id="WP_204518383.1">
    <property type="nucleotide sequence ID" value="NZ_BAABIN010000002.1"/>
</dbReference>
<dbReference type="GO" id="GO:0000155">
    <property type="term" value="F:phosphorelay sensor kinase activity"/>
    <property type="evidence" value="ECO:0007669"/>
    <property type="project" value="InterPro"/>
</dbReference>
<evidence type="ECO:0000256" key="8">
    <source>
        <dbReference type="ARBA" id="ARBA00022969"/>
    </source>
</evidence>
<keyword evidence="5" id="KW-0547">Nucleotide-binding</keyword>
<keyword evidence="6" id="KW-0418">Kinase</keyword>
<evidence type="ECO:0000313" key="13">
    <source>
        <dbReference type="Proteomes" id="UP000717624"/>
    </source>
</evidence>
<dbReference type="SUPFAM" id="SSF47384">
    <property type="entry name" value="Homodimeric domain of signal transducing histidine kinase"/>
    <property type="match status" value="1"/>
</dbReference>
<proteinExistence type="predicted"/>
<keyword evidence="8" id="KW-0749">Sporulation</keyword>
<dbReference type="InterPro" id="IPR000700">
    <property type="entry name" value="PAS-assoc_C"/>
</dbReference>
<name>A0A938XUE1_9BACL</name>
<dbReference type="CDD" id="cd00130">
    <property type="entry name" value="PAS"/>
    <property type="match status" value="1"/>
</dbReference>
<evidence type="ECO:0000256" key="9">
    <source>
        <dbReference type="ARBA" id="ARBA00023012"/>
    </source>
</evidence>
<evidence type="ECO:0000256" key="2">
    <source>
        <dbReference type="ARBA" id="ARBA00012438"/>
    </source>
</evidence>
<sequence length="253" mass="29283">MRVTETDKQAEELELFHFILTHAQEFFCLCTAQGDITYISPSLYHLLGYQPDEMIHHSLFELIHSADEIPLGRLAVVEPFQCRLLHKNGTPIWMELQVKPYRVQNGKPVAYLLIGRDIREQKISEELILQTEKLSVAGQFAAGIAHEIRNPLTALKGFLQLLEKGTEDKTLYYEIMKAELERIESILNELLILARPMKCRFSHKIFTSCSSKWSPCCCHRRCCTMSKLKPNFNRSRCWSIVTRTRSSKYLSTC</sequence>
<dbReference type="InterPro" id="IPR035965">
    <property type="entry name" value="PAS-like_dom_sf"/>
</dbReference>
<keyword evidence="7" id="KW-0067">ATP-binding</keyword>
<evidence type="ECO:0000256" key="7">
    <source>
        <dbReference type="ARBA" id="ARBA00022840"/>
    </source>
</evidence>
<evidence type="ECO:0000256" key="6">
    <source>
        <dbReference type="ARBA" id="ARBA00022777"/>
    </source>
</evidence>
<evidence type="ECO:0000256" key="3">
    <source>
        <dbReference type="ARBA" id="ARBA00022553"/>
    </source>
</evidence>
<feature type="domain" description="PAS" evidence="10">
    <location>
        <begin position="12"/>
        <end position="67"/>
    </location>
</feature>
<dbReference type="InterPro" id="IPR001610">
    <property type="entry name" value="PAC"/>
</dbReference>
<dbReference type="GO" id="GO:0030435">
    <property type="term" value="P:sporulation resulting in formation of a cellular spore"/>
    <property type="evidence" value="ECO:0007669"/>
    <property type="project" value="UniProtKB-KW"/>
</dbReference>
<dbReference type="NCBIfam" id="TIGR00229">
    <property type="entry name" value="sensory_box"/>
    <property type="match status" value="1"/>
</dbReference>
<dbReference type="CDD" id="cd00082">
    <property type="entry name" value="HisKA"/>
    <property type="match status" value="1"/>
</dbReference>
<organism evidence="12 13">
    <name type="scientific">Brevibacillus fulvus</name>
    <dbReference type="NCBI Taxonomy" id="1125967"/>
    <lineage>
        <taxon>Bacteria</taxon>
        <taxon>Bacillati</taxon>
        <taxon>Bacillota</taxon>
        <taxon>Bacilli</taxon>
        <taxon>Bacillales</taxon>
        <taxon>Paenibacillaceae</taxon>
        <taxon>Brevibacillus</taxon>
    </lineage>
</organism>
<dbReference type="GO" id="GO:0006355">
    <property type="term" value="P:regulation of DNA-templated transcription"/>
    <property type="evidence" value="ECO:0007669"/>
    <property type="project" value="InterPro"/>
</dbReference>
<dbReference type="Proteomes" id="UP000717624">
    <property type="component" value="Unassembled WGS sequence"/>
</dbReference>
<dbReference type="AlphaFoldDB" id="A0A938XUE1"/>
<keyword evidence="4" id="KW-0808">Transferase</keyword>
<dbReference type="PROSITE" id="PS50113">
    <property type="entry name" value="PAC"/>
    <property type="match status" value="1"/>
</dbReference>
<dbReference type="SMART" id="SM00091">
    <property type="entry name" value="PAS"/>
    <property type="match status" value="1"/>
</dbReference>
<keyword evidence="9" id="KW-0902">Two-component regulatory system</keyword>
<dbReference type="FunFam" id="1.10.287.130:FF:000040">
    <property type="entry name" value="PAS domain-containing sensor histidine kinase"/>
    <property type="match status" value="1"/>
</dbReference>
<evidence type="ECO:0000259" key="11">
    <source>
        <dbReference type="PROSITE" id="PS50113"/>
    </source>
</evidence>
<dbReference type="InterPro" id="IPR013767">
    <property type="entry name" value="PAS_fold"/>
</dbReference>
<dbReference type="EMBL" id="JAFBEB010000006">
    <property type="protein sequence ID" value="MBM7590648.1"/>
    <property type="molecule type" value="Genomic_DNA"/>
</dbReference>
<feature type="domain" description="PAC" evidence="11">
    <location>
        <begin position="78"/>
        <end position="130"/>
    </location>
</feature>
<gene>
    <name evidence="12" type="ORF">JOD01_002252</name>
</gene>
<comment type="caution">
    <text evidence="12">The sequence shown here is derived from an EMBL/GenBank/DDBJ whole genome shotgun (WGS) entry which is preliminary data.</text>
</comment>
<protein>
    <recommendedName>
        <fullName evidence="2">histidine kinase</fullName>
        <ecNumber evidence="2">2.7.13.3</ecNumber>
    </recommendedName>
</protein>
<dbReference type="Pfam" id="PF00512">
    <property type="entry name" value="HisKA"/>
    <property type="match status" value="1"/>
</dbReference>
<evidence type="ECO:0000256" key="1">
    <source>
        <dbReference type="ARBA" id="ARBA00000085"/>
    </source>
</evidence>
<dbReference type="SMART" id="SM00388">
    <property type="entry name" value="HisKA"/>
    <property type="match status" value="1"/>
</dbReference>
<evidence type="ECO:0000256" key="5">
    <source>
        <dbReference type="ARBA" id="ARBA00022741"/>
    </source>
</evidence>
<dbReference type="GO" id="GO:0005524">
    <property type="term" value="F:ATP binding"/>
    <property type="evidence" value="ECO:0007669"/>
    <property type="project" value="UniProtKB-KW"/>
</dbReference>
<evidence type="ECO:0000259" key="10">
    <source>
        <dbReference type="PROSITE" id="PS50112"/>
    </source>
</evidence>
<keyword evidence="13" id="KW-1185">Reference proteome</keyword>
<comment type="catalytic activity">
    <reaction evidence="1">
        <text>ATP + protein L-histidine = ADP + protein N-phospho-L-histidine.</text>
        <dbReference type="EC" id="2.7.13.3"/>
    </reaction>
</comment>
<dbReference type="PANTHER" id="PTHR43065:SF34">
    <property type="entry name" value="SPORULATION KINASE A"/>
    <property type="match status" value="1"/>
</dbReference>
<accession>A0A938XUE1</accession>
<evidence type="ECO:0000313" key="12">
    <source>
        <dbReference type="EMBL" id="MBM7590648.1"/>
    </source>
</evidence>
<dbReference type="PANTHER" id="PTHR43065">
    <property type="entry name" value="SENSOR HISTIDINE KINASE"/>
    <property type="match status" value="1"/>
</dbReference>
<keyword evidence="3" id="KW-0597">Phosphoprotein</keyword>
<dbReference type="EC" id="2.7.13.3" evidence="2"/>
<dbReference type="Gene3D" id="3.30.450.20">
    <property type="entry name" value="PAS domain"/>
    <property type="match status" value="1"/>
</dbReference>
<dbReference type="InterPro" id="IPR003661">
    <property type="entry name" value="HisK_dim/P_dom"/>
</dbReference>
<dbReference type="SUPFAM" id="SSF55785">
    <property type="entry name" value="PYP-like sensor domain (PAS domain)"/>
    <property type="match status" value="1"/>
</dbReference>
<dbReference type="InterPro" id="IPR000014">
    <property type="entry name" value="PAS"/>
</dbReference>
<reference evidence="12" key="1">
    <citation type="submission" date="2021-01" db="EMBL/GenBank/DDBJ databases">
        <title>Genomic Encyclopedia of Type Strains, Phase IV (KMG-IV): sequencing the most valuable type-strain genomes for metagenomic binning, comparative biology and taxonomic classification.</title>
        <authorList>
            <person name="Goeker M."/>
        </authorList>
    </citation>
    <scope>NUCLEOTIDE SEQUENCE</scope>
    <source>
        <strain evidence="12">DSM 25523</strain>
    </source>
</reference>
<dbReference type="Gene3D" id="1.10.287.130">
    <property type="match status" value="1"/>
</dbReference>
<dbReference type="Pfam" id="PF00989">
    <property type="entry name" value="PAS"/>
    <property type="match status" value="1"/>
</dbReference>
<dbReference type="SMART" id="SM00086">
    <property type="entry name" value="PAC"/>
    <property type="match status" value="1"/>
</dbReference>
<dbReference type="PROSITE" id="PS50112">
    <property type="entry name" value="PAS"/>
    <property type="match status" value="1"/>
</dbReference>
<dbReference type="InterPro" id="IPR036097">
    <property type="entry name" value="HisK_dim/P_sf"/>
</dbReference>
<evidence type="ECO:0000256" key="4">
    <source>
        <dbReference type="ARBA" id="ARBA00022679"/>
    </source>
</evidence>